<keyword evidence="4" id="KW-0963">Cytoplasm</keyword>
<dbReference type="PANTHER" id="PTHR10649:SF17">
    <property type="entry name" value="ARYL HYDROCARBON RECEPTOR 2"/>
    <property type="match status" value="1"/>
</dbReference>
<dbReference type="Gene3D" id="3.30.450.20">
    <property type="entry name" value="PAS domain"/>
    <property type="match status" value="2"/>
</dbReference>
<evidence type="ECO:0000256" key="9">
    <source>
        <dbReference type="ARBA" id="ARBA00023108"/>
    </source>
</evidence>
<dbReference type="InterPro" id="IPR000014">
    <property type="entry name" value="PAS"/>
</dbReference>
<dbReference type="Pfam" id="PF00010">
    <property type="entry name" value="HLH"/>
    <property type="match status" value="1"/>
</dbReference>
<keyword evidence="6" id="KW-0677">Repeat</keyword>
<dbReference type="GO" id="GO:0000976">
    <property type="term" value="F:transcription cis-regulatory region binding"/>
    <property type="evidence" value="ECO:0007669"/>
    <property type="project" value="TreeGrafter"/>
</dbReference>
<dbReference type="InterPro" id="IPR013767">
    <property type="entry name" value="PAS_fold"/>
</dbReference>
<dbReference type="AlphaFoldDB" id="A0A851J1Q4"/>
<feature type="domain" description="PAS" evidence="15">
    <location>
        <begin position="100"/>
        <end position="159"/>
    </location>
</feature>
<name>A0A851J1Q4_9PASS</name>
<evidence type="ECO:0000256" key="2">
    <source>
        <dbReference type="ARBA" id="ARBA00004496"/>
    </source>
</evidence>
<feature type="compositionally biased region" description="Polar residues" evidence="14">
    <location>
        <begin position="655"/>
        <end position="664"/>
    </location>
</feature>
<evidence type="ECO:0000256" key="13">
    <source>
        <dbReference type="ARBA" id="ARBA00023242"/>
    </source>
</evidence>
<dbReference type="SMART" id="SM00353">
    <property type="entry name" value="HLH"/>
    <property type="match status" value="1"/>
</dbReference>
<reference evidence="17" key="1">
    <citation type="submission" date="2019-09" db="EMBL/GenBank/DDBJ databases">
        <title>Bird 10,000 Genomes (B10K) Project - Family phase.</title>
        <authorList>
            <person name="Zhang G."/>
        </authorList>
    </citation>
    <scope>NUCLEOTIDE SEQUENCE</scope>
    <source>
        <strain evidence="17">B10K-DU-001-63</strain>
        <tissue evidence="17">Muscle</tissue>
    </source>
</reference>
<organism evidence="17 18">
    <name type="scientific">Donacobius atricapilla</name>
    <dbReference type="NCBI Taxonomy" id="237420"/>
    <lineage>
        <taxon>Eukaryota</taxon>
        <taxon>Metazoa</taxon>
        <taxon>Chordata</taxon>
        <taxon>Craniata</taxon>
        <taxon>Vertebrata</taxon>
        <taxon>Euteleostomi</taxon>
        <taxon>Archelosauria</taxon>
        <taxon>Archosauria</taxon>
        <taxon>Dinosauria</taxon>
        <taxon>Saurischia</taxon>
        <taxon>Theropoda</taxon>
        <taxon>Coelurosauria</taxon>
        <taxon>Aves</taxon>
        <taxon>Neognathae</taxon>
        <taxon>Neoaves</taxon>
        <taxon>Telluraves</taxon>
        <taxon>Australaves</taxon>
        <taxon>Passeriformes</taxon>
        <taxon>Mimidae</taxon>
        <taxon>Donacobius</taxon>
    </lineage>
</organism>
<dbReference type="GO" id="GO:0048511">
    <property type="term" value="P:rhythmic process"/>
    <property type="evidence" value="ECO:0007669"/>
    <property type="project" value="UniProtKB-KW"/>
</dbReference>
<dbReference type="InterPro" id="IPR035965">
    <property type="entry name" value="PAS-like_dom_sf"/>
</dbReference>
<keyword evidence="11" id="KW-0010">Activator</keyword>
<dbReference type="FunFam" id="3.30.450.20:FF:000035">
    <property type="entry name" value="Aryl hydrocarbon receptor"/>
    <property type="match status" value="1"/>
</dbReference>
<evidence type="ECO:0000256" key="14">
    <source>
        <dbReference type="SAM" id="MobiDB-lite"/>
    </source>
</evidence>
<evidence type="ECO:0000259" key="16">
    <source>
        <dbReference type="PROSITE" id="PS50888"/>
    </source>
</evidence>
<dbReference type="PROSITE" id="PS50888">
    <property type="entry name" value="BHLH"/>
    <property type="match status" value="1"/>
</dbReference>
<comment type="caution">
    <text evidence="17">The sequence shown here is derived from an EMBL/GenBank/DDBJ whole genome shotgun (WGS) entry which is preliminary data.</text>
</comment>
<dbReference type="SUPFAM" id="SSF47459">
    <property type="entry name" value="HLH, helix-loop-helix DNA-binding domain"/>
    <property type="match status" value="1"/>
</dbReference>
<dbReference type="GO" id="GO:0046983">
    <property type="term" value="F:protein dimerization activity"/>
    <property type="evidence" value="ECO:0007669"/>
    <property type="project" value="InterPro"/>
</dbReference>
<evidence type="ECO:0000256" key="5">
    <source>
        <dbReference type="ARBA" id="ARBA00022491"/>
    </source>
</evidence>
<dbReference type="GO" id="GO:0005737">
    <property type="term" value="C:cytoplasm"/>
    <property type="evidence" value="ECO:0007669"/>
    <property type="project" value="UniProtKB-SubCell"/>
</dbReference>
<dbReference type="FunFam" id="4.10.280.10:FF:000024">
    <property type="entry name" value="Aryl hydrocarbon receptor 2"/>
    <property type="match status" value="1"/>
</dbReference>
<evidence type="ECO:0000259" key="15">
    <source>
        <dbReference type="PROSITE" id="PS50112"/>
    </source>
</evidence>
<keyword evidence="12" id="KW-0804">Transcription</keyword>
<dbReference type="GO" id="GO:0005634">
    <property type="term" value="C:nucleus"/>
    <property type="evidence" value="ECO:0007669"/>
    <property type="project" value="UniProtKB-SubCell"/>
</dbReference>
<dbReference type="CDD" id="cd19696">
    <property type="entry name" value="bHLH-PAS_AhR_like"/>
    <property type="match status" value="1"/>
</dbReference>
<comment type="subcellular location">
    <subcellularLocation>
        <location evidence="2">Cytoplasm</location>
    </subcellularLocation>
    <subcellularLocation>
        <location evidence="1">Nucleus</location>
    </subcellularLocation>
</comment>
<dbReference type="Gene3D" id="4.10.280.10">
    <property type="entry name" value="Helix-loop-helix DNA-binding domain"/>
    <property type="match status" value="1"/>
</dbReference>
<dbReference type="CDD" id="cd00130">
    <property type="entry name" value="PAS"/>
    <property type="match status" value="2"/>
</dbReference>
<dbReference type="InterPro" id="IPR039091">
    <property type="entry name" value="AHR/AHRR"/>
</dbReference>
<feature type="domain" description="BHLH" evidence="16">
    <location>
        <begin position="6"/>
        <end position="59"/>
    </location>
</feature>
<dbReference type="PROSITE" id="PS50112">
    <property type="entry name" value="PAS"/>
    <property type="match status" value="1"/>
</dbReference>
<feature type="region of interest" description="Disordered" evidence="14">
    <location>
        <begin position="646"/>
        <end position="672"/>
    </location>
</feature>
<dbReference type="InterPro" id="IPR036638">
    <property type="entry name" value="HLH_DNA-bd_sf"/>
</dbReference>
<dbReference type="Pfam" id="PF14598">
    <property type="entry name" value="PAS_11"/>
    <property type="match status" value="1"/>
</dbReference>
<dbReference type="PANTHER" id="PTHR10649">
    <property type="entry name" value="ARYL HYDROCARBON RECEPTOR"/>
    <property type="match status" value="1"/>
</dbReference>
<gene>
    <name evidence="17" type="primary">Ahr_0</name>
    <name evidence="17" type="ORF">DONATR_R05710</name>
</gene>
<dbReference type="GO" id="GO:0006805">
    <property type="term" value="P:xenobiotic metabolic process"/>
    <property type="evidence" value="ECO:0007669"/>
    <property type="project" value="InterPro"/>
</dbReference>
<evidence type="ECO:0000256" key="4">
    <source>
        <dbReference type="ARBA" id="ARBA00022490"/>
    </source>
</evidence>
<evidence type="ECO:0000256" key="3">
    <source>
        <dbReference type="ARBA" id="ARBA00015909"/>
    </source>
</evidence>
<dbReference type="InterPro" id="IPR011598">
    <property type="entry name" value="bHLH_dom"/>
</dbReference>
<dbReference type="GO" id="GO:0034751">
    <property type="term" value="C:aryl hydrocarbon receptor complex"/>
    <property type="evidence" value="ECO:0007669"/>
    <property type="project" value="TreeGrafter"/>
</dbReference>
<sequence length="729" mass="79163">SPKPPPAEGVKSNPSKRHRDRLNQELNKLTGLLPFPEDVRSRLDKLSILRLAVGYLKVKSYLMATAPKDGNCVDQPRAPGGDRGMQPQADRELFPEGELLLQALNGFVIAVTGDGYIFYISPTVQDYLGFHQSDLIYQNVYELIHADDRAAFCRQLHRTPLHAADTFPPEQPLLARCSTMSNPQHLHAEKQSFMERSFTCRFRCLLDNSSGFLALNFHGRLKFLLGQEKSAADKSPVALFAIATLLQPLSILELRTKTLIFQTKHKLDFTPMACDSRGKVVLGYTEVELCRRGSGYQFVHAADMMHCAEHHVRMMKTGESGLTVFRLLTKRGSWVWVQANARLVYKGDRPDCIIARQRALSNEEGEEHLRKRNLQLPFSFATGEAVLYGNGLPGFLDSFQAKEELQVQANTNSELSLVDPNSLLGAMIKQDASIYNSQADNVPQFSLPGFTPEPAGLSQNEDVSSAKEDSDSLLVVIETLFEKSEVDGNVCQSPSVDSTELQQWEEALLSLGAEEELPAQGLGQRPGTKVTSCAEQTLLREGAGKSLDFPHCHEENSAVAHFQRCWAAGSAFPAPAQPRAAGTWGGQGTVGSVASVTSEGSSAQPEQQVLFNPAGLVAGTVLDVPVSSSKSSAALQLADQAFPAEAAPSAPVGNTVPTAQSQPRCQPVGSSCPRPLHSNTSVTLWHNVPLQANPGTCPSEAWLAIAPKQLEAAGTNLESQILPGGSPER</sequence>
<evidence type="ECO:0000256" key="12">
    <source>
        <dbReference type="ARBA" id="ARBA00023163"/>
    </source>
</evidence>
<dbReference type="Pfam" id="PF00989">
    <property type="entry name" value="PAS"/>
    <property type="match status" value="1"/>
</dbReference>
<keyword evidence="10" id="KW-0238">DNA-binding</keyword>
<feature type="non-terminal residue" evidence="17">
    <location>
        <position position="1"/>
    </location>
</feature>
<keyword evidence="18" id="KW-1185">Reference proteome</keyword>
<protein>
    <recommendedName>
        <fullName evidence="3">Aryl hydrocarbon receptor</fullName>
    </recommendedName>
</protein>
<evidence type="ECO:0000256" key="10">
    <source>
        <dbReference type="ARBA" id="ARBA00023125"/>
    </source>
</evidence>
<keyword evidence="13" id="KW-0539">Nucleus</keyword>
<dbReference type="GO" id="GO:1904613">
    <property type="term" value="P:cellular response to 2,3,7,8-tetrachlorodibenzodioxine"/>
    <property type="evidence" value="ECO:0007669"/>
    <property type="project" value="UniProtKB-ARBA"/>
</dbReference>
<dbReference type="GO" id="GO:0004879">
    <property type="term" value="F:nuclear receptor activity"/>
    <property type="evidence" value="ECO:0007669"/>
    <property type="project" value="TreeGrafter"/>
</dbReference>
<dbReference type="FunFam" id="3.30.450.20:FF:000019">
    <property type="entry name" value="Aryl hydrocarbon receptor 1"/>
    <property type="match status" value="1"/>
</dbReference>
<proteinExistence type="predicted"/>
<feature type="non-terminal residue" evidence="17">
    <location>
        <position position="729"/>
    </location>
</feature>
<evidence type="ECO:0000256" key="8">
    <source>
        <dbReference type="ARBA" id="ARBA00023015"/>
    </source>
</evidence>
<dbReference type="EMBL" id="WBMY01005467">
    <property type="protein sequence ID" value="NXB73099.1"/>
    <property type="molecule type" value="Genomic_DNA"/>
</dbReference>
<evidence type="ECO:0000256" key="11">
    <source>
        <dbReference type="ARBA" id="ARBA00023159"/>
    </source>
</evidence>
<dbReference type="Proteomes" id="UP000660704">
    <property type="component" value="Unassembled WGS sequence"/>
</dbReference>
<dbReference type="SUPFAM" id="SSF55785">
    <property type="entry name" value="PYP-like sensor domain (PAS domain)"/>
    <property type="match status" value="2"/>
</dbReference>
<keyword evidence="5" id="KW-0678">Repressor</keyword>
<evidence type="ECO:0000256" key="1">
    <source>
        <dbReference type="ARBA" id="ARBA00004123"/>
    </source>
</evidence>
<keyword evidence="8" id="KW-0805">Transcription regulation</keyword>
<evidence type="ECO:0000256" key="6">
    <source>
        <dbReference type="ARBA" id="ARBA00022737"/>
    </source>
</evidence>
<evidence type="ECO:0000313" key="18">
    <source>
        <dbReference type="Proteomes" id="UP000660704"/>
    </source>
</evidence>
<keyword evidence="9" id="KW-0090">Biological rhythms</keyword>
<keyword evidence="7" id="KW-0013">ADP-ribosylation</keyword>
<evidence type="ECO:0000313" key="17">
    <source>
        <dbReference type="EMBL" id="NXB73099.1"/>
    </source>
</evidence>
<dbReference type="SMART" id="SM00091">
    <property type="entry name" value="PAS"/>
    <property type="match status" value="2"/>
</dbReference>
<evidence type="ECO:0000256" key="7">
    <source>
        <dbReference type="ARBA" id="ARBA00022765"/>
    </source>
</evidence>
<accession>A0A851J1Q4</accession>